<sequence length="112" mass="13087">MENNKRSVINNIYFLVKNTYKWDKKVLLYFGLYTVVTAILPFINIFAPKFLIDELMGANRAKSLITILLSYFILSATLNYLNAFLEGAYSPRLMDVGFRFENLLNEKCVYCY</sequence>
<keyword evidence="1" id="KW-1133">Transmembrane helix</keyword>
<comment type="caution">
    <text evidence="2">The sequence shown here is derived from an EMBL/GenBank/DDBJ whole genome shotgun (WGS) entry which is preliminary data.</text>
</comment>
<feature type="transmembrane region" description="Helical" evidence="1">
    <location>
        <begin position="64"/>
        <end position="85"/>
    </location>
</feature>
<proteinExistence type="predicted"/>
<dbReference type="EMBL" id="BHYK01000012">
    <property type="protein sequence ID" value="GCD10775.1"/>
    <property type="molecule type" value="Genomic_DNA"/>
</dbReference>
<name>A0A401UML5_9CLOT</name>
<dbReference type="RefSeq" id="WP_125001982.1">
    <property type="nucleotide sequence ID" value="NZ_BHYK01000012.1"/>
</dbReference>
<keyword evidence="1" id="KW-0812">Transmembrane</keyword>
<accession>A0A401UML5</accession>
<gene>
    <name evidence="2" type="ORF">Ctaglu_23980</name>
</gene>
<protein>
    <submittedName>
        <fullName evidence="2">Uncharacterized protein</fullName>
    </submittedName>
</protein>
<keyword evidence="3" id="KW-1185">Reference proteome</keyword>
<dbReference type="OrthoDB" id="2328604at2"/>
<organism evidence="2 3">
    <name type="scientific">Clostridium tagluense</name>
    <dbReference type="NCBI Taxonomy" id="360422"/>
    <lineage>
        <taxon>Bacteria</taxon>
        <taxon>Bacillati</taxon>
        <taxon>Bacillota</taxon>
        <taxon>Clostridia</taxon>
        <taxon>Eubacteriales</taxon>
        <taxon>Clostridiaceae</taxon>
        <taxon>Clostridium</taxon>
    </lineage>
</organism>
<evidence type="ECO:0000256" key="1">
    <source>
        <dbReference type="SAM" id="Phobius"/>
    </source>
</evidence>
<reference evidence="2 3" key="1">
    <citation type="submission" date="2018-11" db="EMBL/GenBank/DDBJ databases">
        <title>Genome sequencing and assembly of Clostridium tagluense strain A121.</title>
        <authorList>
            <person name="Murakami T."/>
            <person name="Segawa T."/>
            <person name="Shcherbakova V.A."/>
            <person name="Mori H."/>
            <person name="Yoshimura Y."/>
        </authorList>
    </citation>
    <scope>NUCLEOTIDE SEQUENCE [LARGE SCALE GENOMIC DNA]</scope>
    <source>
        <strain evidence="2 3">A121</strain>
    </source>
</reference>
<feature type="transmembrane region" description="Helical" evidence="1">
    <location>
        <begin position="26"/>
        <end position="52"/>
    </location>
</feature>
<keyword evidence="1" id="KW-0472">Membrane</keyword>
<dbReference type="AlphaFoldDB" id="A0A401UML5"/>
<evidence type="ECO:0000313" key="2">
    <source>
        <dbReference type="EMBL" id="GCD10775.1"/>
    </source>
</evidence>
<evidence type="ECO:0000313" key="3">
    <source>
        <dbReference type="Proteomes" id="UP000287872"/>
    </source>
</evidence>
<dbReference type="Proteomes" id="UP000287872">
    <property type="component" value="Unassembled WGS sequence"/>
</dbReference>